<dbReference type="Pfam" id="PF00880">
    <property type="entry name" value="Nebulin"/>
    <property type="match status" value="3"/>
</dbReference>
<feature type="non-terminal residue" evidence="3">
    <location>
        <position position="1"/>
    </location>
</feature>
<dbReference type="PROSITE" id="PS51216">
    <property type="entry name" value="NEBULIN"/>
    <property type="match status" value="4"/>
</dbReference>
<accession>A0A2P4TI73</accession>
<dbReference type="AlphaFoldDB" id="A0A2P4TI73"/>
<keyword evidence="4" id="KW-1185">Reference proteome</keyword>
<reference evidence="3 4" key="1">
    <citation type="submission" date="2018-01" db="EMBL/GenBank/DDBJ databases">
        <title>Comparison of the Chinese Bamboo Partridge and Red Junglefowl genome sequences highlights the importance of demography in genome evolution.</title>
        <authorList>
            <person name="Tiley G.P."/>
            <person name="Kimball R.T."/>
            <person name="Braun E.L."/>
            <person name="Burleigh J.G."/>
        </authorList>
    </citation>
    <scope>NUCLEOTIDE SEQUENCE [LARGE SCALE GENOMIC DNA]</scope>
    <source>
        <strain evidence="3">RTK389</strain>
        <tissue evidence="3">Blood</tissue>
    </source>
</reference>
<dbReference type="GO" id="GO:0030018">
    <property type="term" value="C:Z disc"/>
    <property type="evidence" value="ECO:0007669"/>
    <property type="project" value="InterPro"/>
</dbReference>
<dbReference type="PRINTS" id="PR00510">
    <property type="entry name" value="NEBULIN"/>
</dbReference>
<keyword evidence="2" id="KW-0009">Actin-binding</keyword>
<dbReference type="OrthoDB" id="9295290at2759"/>
<dbReference type="PANTHER" id="PTHR11039:SF64">
    <property type="entry name" value="NEBULIN-RELATED-ANCHORING PROTEIN-LIKE"/>
    <property type="match status" value="1"/>
</dbReference>
<dbReference type="SMART" id="SM00227">
    <property type="entry name" value="NEBU"/>
    <property type="match status" value="7"/>
</dbReference>
<dbReference type="InterPro" id="IPR055297">
    <property type="entry name" value="NEBU/NEBL"/>
</dbReference>
<evidence type="ECO:0000256" key="1">
    <source>
        <dbReference type="ARBA" id="ARBA00022737"/>
    </source>
</evidence>
<organism evidence="3 4">
    <name type="scientific">Bambusicola thoracicus</name>
    <name type="common">Chinese bamboo-partridge</name>
    <name type="synonym">Perdix thoracica</name>
    <dbReference type="NCBI Taxonomy" id="9083"/>
    <lineage>
        <taxon>Eukaryota</taxon>
        <taxon>Metazoa</taxon>
        <taxon>Chordata</taxon>
        <taxon>Craniata</taxon>
        <taxon>Vertebrata</taxon>
        <taxon>Euteleostomi</taxon>
        <taxon>Archelosauria</taxon>
        <taxon>Archosauria</taxon>
        <taxon>Dinosauria</taxon>
        <taxon>Saurischia</taxon>
        <taxon>Theropoda</taxon>
        <taxon>Coelurosauria</taxon>
        <taxon>Aves</taxon>
        <taxon>Neognathae</taxon>
        <taxon>Galloanserae</taxon>
        <taxon>Galliformes</taxon>
        <taxon>Phasianidae</taxon>
        <taxon>Perdicinae</taxon>
        <taxon>Bambusicola</taxon>
    </lineage>
</organism>
<proteinExistence type="predicted"/>
<dbReference type="GO" id="GO:0071691">
    <property type="term" value="P:cardiac muscle thin filament assembly"/>
    <property type="evidence" value="ECO:0007669"/>
    <property type="project" value="TreeGrafter"/>
</dbReference>
<dbReference type="EMBL" id="PPHD01000065">
    <property type="protein sequence ID" value="POI36063.1"/>
    <property type="molecule type" value="Genomic_DNA"/>
</dbReference>
<dbReference type="GO" id="GO:0051015">
    <property type="term" value="F:actin filament binding"/>
    <property type="evidence" value="ECO:0007669"/>
    <property type="project" value="InterPro"/>
</dbReference>
<keyword evidence="1" id="KW-0677">Repeat</keyword>
<evidence type="ECO:0000313" key="4">
    <source>
        <dbReference type="Proteomes" id="UP000237246"/>
    </source>
</evidence>
<dbReference type="InterPro" id="IPR013998">
    <property type="entry name" value="Nebulin-like"/>
</dbReference>
<evidence type="ECO:0000256" key="2">
    <source>
        <dbReference type="ARBA" id="ARBA00023203"/>
    </source>
</evidence>
<comment type="caution">
    <text evidence="3">The sequence shown here is derived from an EMBL/GenBank/DDBJ whole genome shotgun (WGS) entry which is preliminary data.</text>
</comment>
<dbReference type="InterPro" id="IPR000900">
    <property type="entry name" value="Nebulin_repeat"/>
</dbReference>
<protein>
    <submittedName>
        <fullName evidence="3">Uncharacterized protein</fullName>
    </submittedName>
</protein>
<sequence length="348" mass="40085">HHYKSDLNFMKGVGWMALRSPQIESVKKAGELISETKYRQKPESLKFTAVVDSPDLIHAKNSYLQCNDRLYKAGDSEARHRYTLPPDHPDFIRARQNALNISDVIMGLHLRNCKGEMTVLFFSTQKVYKTSWEQTRASGYDFRIDAIPFQTAKASREIASDYKYREAFLRDRGRRIGFFNANDDAHIRHVLRVGKLQSDNLYRSGYAQDRGHFQSHLNQPGFLHAKRSQQLASNVNYKQPLHQYTCDPEQLNVKHAKQAYKLQSDVKYKSDLNWLRGIGWTPPGSYKVERARRAAELAYLREMGLQAASAQYGPEADQVGLEGSQQVTVNPDASEILQVKRRKMQLYK</sequence>
<dbReference type="PANTHER" id="PTHR11039">
    <property type="entry name" value="NEBULIN"/>
    <property type="match status" value="1"/>
</dbReference>
<gene>
    <name evidence="3" type="ORF">CIB84_000184</name>
</gene>
<dbReference type="Proteomes" id="UP000237246">
    <property type="component" value="Unassembled WGS sequence"/>
</dbReference>
<name>A0A2P4TI73_BAMTH</name>
<evidence type="ECO:0000313" key="3">
    <source>
        <dbReference type="EMBL" id="POI36063.1"/>
    </source>
</evidence>